<feature type="transmembrane region" description="Helical" evidence="19">
    <location>
        <begin position="70"/>
        <end position="94"/>
    </location>
</feature>
<dbReference type="Gene3D" id="1.20.810.10">
    <property type="entry name" value="Cytochrome Bc1 Complex, Chain C"/>
    <property type="match status" value="1"/>
</dbReference>
<sequence>MSFSVLKKGFKDQVLGIPLPSSINYMWNFGSLLGLCLMIQIVSGFLLSLHYESSMNEAFISVYSMNVNMNFGWFIRSIHANGASAFFILIYVHIGRGLYNQSFKLRFVWLSGLLILLLLMATAFLGYVLPWGQMSFWGATVITNLLSAIPYIGDMMVQWLWGGFSVGKPTLIRFFSIHYILPFIILFIMFIHLFLLHLSGSSNPLGVSYNSYKISFHPYFTYKDVLGVVFFLGPFVFLVVLFPDFFMDPDNFSEANPLSTPQHIQPEWYFLFAYAILRSTPTKLGGVVALLMSILILGFLPFINSWNTMKFRFSIILKFIFWLEVLMFVILTWIGSMPVELPYVLIGQVSSFFYFLFMIFIGL</sequence>
<evidence type="ECO:0000259" key="21">
    <source>
        <dbReference type="PROSITE" id="PS51003"/>
    </source>
</evidence>
<reference evidence="22" key="1">
    <citation type="journal article" date="2018" name="Syst. Biol.">
        <title>Mitochondrial Genome Fragmentation Unites the Parasitic Lice of Eutherian Mammals.</title>
        <authorList>
            <person name="Song F."/>
            <person name="Li H."/>
            <person name="Liu G.-H."/>
            <person name="Wang W."/>
            <person name="James P."/>
            <person name="Colwell D.D."/>
            <person name="Tran A."/>
            <person name="Gong S."/>
            <person name="Cai W."/>
            <person name="Shao R."/>
        </authorList>
    </citation>
    <scope>NUCLEOTIDE SEQUENCE</scope>
</reference>
<dbReference type="GO" id="GO:0005743">
    <property type="term" value="C:mitochondrial inner membrane"/>
    <property type="evidence" value="ECO:0007669"/>
    <property type="project" value="UniProtKB-SubCell"/>
</dbReference>
<feature type="transmembrane region" description="Helical" evidence="19">
    <location>
        <begin position="177"/>
        <end position="198"/>
    </location>
</feature>
<dbReference type="PIRSF" id="PIRSF038885">
    <property type="entry name" value="COB"/>
    <property type="match status" value="1"/>
</dbReference>
<name>A0A386B2C8_9NEOP</name>
<evidence type="ECO:0000256" key="12">
    <source>
        <dbReference type="ARBA" id="ARBA00022989"/>
    </source>
</evidence>
<dbReference type="Pfam" id="PF00032">
    <property type="entry name" value="Cytochrom_B_C"/>
    <property type="match status" value="1"/>
</dbReference>
<organism evidence="22">
    <name type="scientific">Falcolipeurus quadripustulatus</name>
    <dbReference type="NCBI Taxonomy" id="2358485"/>
    <lineage>
        <taxon>Eukaryota</taxon>
        <taxon>Metazoa</taxon>
        <taxon>Ecdysozoa</taxon>
        <taxon>Arthropoda</taxon>
        <taxon>Hexapoda</taxon>
        <taxon>Insecta</taxon>
        <taxon>Pterygota</taxon>
        <taxon>Neoptera</taxon>
        <taxon>Paraneoptera</taxon>
        <taxon>Psocodea</taxon>
        <taxon>Troctomorpha</taxon>
        <taxon>Phthiraptera</taxon>
        <taxon>Ischnocera</taxon>
        <taxon>Philopteridae</taxon>
        <taxon>Falcolipeurus</taxon>
    </lineage>
</organism>
<evidence type="ECO:0000256" key="8">
    <source>
        <dbReference type="ARBA" id="ARBA00022692"/>
    </source>
</evidence>
<dbReference type="SUPFAM" id="SSF81342">
    <property type="entry name" value="Transmembrane di-heme cytochromes"/>
    <property type="match status" value="1"/>
</dbReference>
<evidence type="ECO:0000256" key="6">
    <source>
        <dbReference type="ARBA" id="ARBA00022617"/>
    </source>
</evidence>
<comment type="cofactor">
    <cofactor evidence="19">
        <name>heme b</name>
        <dbReference type="ChEBI" id="CHEBI:60344"/>
    </cofactor>
    <text evidence="19">Binds 2 heme groups non-covalently.</text>
</comment>
<dbReference type="GO" id="GO:0006122">
    <property type="term" value="P:mitochondrial electron transport, ubiquinol to cytochrome c"/>
    <property type="evidence" value="ECO:0007669"/>
    <property type="project" value="TreeGrafter"/>
</dbReference>
<evidence type="ECO:0000256" key="13">
    <source>
        <dbReference type="ARBA" id="ARBA00023004"/>
    </source>
</evidence>
<dbReference type="InterPro" id="IPR027387">
    <property type="entry name" value="Cytb/b6-like_sf"/>
</dbReference>
<feature type="transmembrane region" description="Helical" evidence="19">
    <location>
        <begin position="136"/>
        <end position="157"/>
    </location>
</feature>
<dbReference type="InterPro" id="IPR036150">
    <property type="entry name" value="Cyt_b/b6_C_sf"/>
</dbReference>
<gene>
    <name evidence="22" type="primary">CYTB</name>
</gene>
<comment type="function">
    <text evidence="1 19">Component of the ubiquinol-cytochrome c reductase complex (complex III or cytochrome b-c1 complex) that is part of the mitochondrial respiratory chain. The b-c1 complex mediates electron transfer from ubiquinol to cytochrome c. Contributes to the generation of a proton gradient across the mitochondrial membrane that is then used for ATP synthesis.</text>
</comment>
<keyword evidence="7 19" id="KW-0679">Respiratory chain</keyword>
<dbReference type="GO" id="GO:0046872">
    <property type="term" value="F:metal ion binding"/>
    <property type="evidence" value="ECO:0007669"/>
    <property type="project" value="UniProtKB-UniRule"/>
</dbReference>
<keyword evidence="12 19" id="KW-1133">Transmembrane helix</keyword>
<dbReference type="AlphaFoldDB" id="A0A386B2C8"/>
<dbReference type="EMBL" id="MH001226">
    <property type="protein sequence ID" value="AYC65878.1"/>
    <property type="molecule type" value="Genomic_DNA"/>
</dbReference>
<feature type="domain" description="Cytochrome b/b6 N-terminal region profile" evidence="20">
    <location>
        <begin position="1"/>
        <end position="205"/>
    </location>
</feature>
<dbReference type="PANTHER" id="PTHR19271:SF16">
    <property type="entry name" value="CYTOCHROME B"/>
    <property type="match status" value="1"/>
</dbReference>
<protein>
    <recommendedName>
        <fullName evidence="4 19">Cytochrome b</fullName>
    </recommendedName>
</protein>
<dbReference type="CDD" id="cd00290">
    <property type="entry name" value="cytochrome_b_C"/>
    <property type="match status" value="1"/>
</dbReference>
<evidence type="ECO:0000256" key="18">
    <source>
        <dbReference type="PIRSR" id="PIRSR038885-2"/>
    </source>
</evidence>
<evidence type="ECO:0000256" key="9">
    <source>
        <dbReference type="ARBA" id="ARBA00022723"/>
    </source>
</evidence>
<evidence type="ECO:0000256" key="16">
    <source>
        <dbReference type="ARBA" id="ARBA00023136"/>
    </source>
</evidence>
<dbReference type="InterPro" id="IPR005798">
    <property type="entry name" value="Cyt_b/b6_C"/>
</dbReference>
<evidence type="ECO:0000256" key="5">
    <source>
        <dbReference type="ARBA" id="ARBA00022448"/>
    </source>
</evidence>
<dbReference type="InterPro" id="IPR030689">
    <property type="entry name" value="Cytochrome_b"/>
</dbReference>
<feature type="transmembrane region" description="Helical" evidence="19">
    <location>
        <begin position="25"/>
        <end position="49"/>
    </location>
</feature>
<feature type="binding site" description="axial binding residue" evidence="18">
    <location>
        <position position="93"/>
    </location>
    <ligand>
        <name>heme b</name>
        <dbReference type="ChEBI" id="CHEBI:60344"/>
        <label>b566</label>
    </ligand>
    <ligandPart>
        <name>Fe</name>
        <dbReference type="ChEBI" id="CHEBI:18248"/>
    </ligandPart>
</feature>
<feature type="transmembrane region" description="Helical" evidence="19">
    <location>
        <begin position="341"/>
        <end position="361"/>
    </location>
</feature>
<feature type="binding site" description="axial binding residue" evidence="18">
    <location>
        <position position="178"/>
    </location>
    <ligand>
        <name>heme b</name>
        <dbReference type="ChEBI" id="CHEBI:60344"/>
        <label>b562</label>
    </ligand>
    <ligandPart>
        <name>Fe</name>
        <dbReference type="ChEBI" id="CHEBI:18248"/>
    </ligandPart>
</feature>
<dbReference type="GO" id="GO:0045275">
    <property type="term" value="C:respiratory chain complex III"/>
    <property type="evidence" value="ECO:0007669"/>
    <property type="project" value="InterPro"/>
</dbReference>
<dbReference type="Pfam" id="PF00033">
    <property type="entry name" value="Cytochrome_B"/>
    <property type="match status" value="1"/>
</dbReference>
<evidence type="ECO:0000256" key="17">
    <source>
        <dbReference type="PIRSR" id="PIRSR038885-1"/>
    </source>
</evidence>
<dbReference type="PANTHER" id="PTHR19271">
    <property type="entry name" value="CYTOCHROME B"/>
    <property type="match status" value="1"/>
</dbReference>
<dbReference type="GO" id="GO:0008121">
    <property type="term" value="F:quinol-cytochrome-c reductase activity"/>
    <property type="evidence" value="ECO:0007669"/>
    <property type="project" value="InterPro"/>
</dbReference>
<evidence type="ECO:0000256" key="14">
    <source>
        <dbReference type="ARBA" id="ARBA00023075"/>
    </source>
</evidence>
<evidence type="ECO:0000259" key="20">
    <source>
        <dbReference type="PROSITE" id="PS51002"/>
    </source>
</evidence>
<comment type="subunit">
    <text evidence="3">The main subunits of complex b-c1 are: cytochrome b, cytochrome c1 and the Rieske protein.</text>
</comment>
<evidence type="ECO:0000256" key="11">
    <source>
        <dbReference type="ARBA" id="ARBA00022982"/>
    </source>
</evidence>
<dbReference type="CDD" id="cd00284">
    <property type="entry name" value="Cytochrome_b_N"/>
    <property type="match status" value="1"/>
</dbReference>
<keyword evidence="14" id="KW-0830">Ubiquinone</keyword>
<evidence type="ECO:0000256" key="15">
    <source>
        <dbReference type="ARBA" id="ARBA00023128"/>
    </source>
</evidence>
<evidence type="ECO:0000256" key="19">
    <source>
        <dbReference type="RuleBase" id="RU362117"/>
    </source>
</evidence>
<evidence type="ECO:0000256" key="1">
    <source>
        <dbReference type="ARBA" id="ARBA00002566"/>
    </source>
</evidence>
<evidence type="ECO:0000256" key="10">
    <source>
        <dbReference type="ARBA" id="ARBA00022792"/>
    </source>
</evidence>
<dbReference type="InterPro" id="IPR016174">
    <property type="entry name" value="Di-haem_cyt_TM"/>
</dbReference>
<keyword evidence="11 19" id="KW-0249">Electron transport</keyword>
<keyword evidence="6 18" id="KW-0349">Heme</keyword>
<feature type="transmembrane region" description="Helical" evidence="19">
    <location>
        <begin position="315"/>
        <end position="335"/>
    </location>
</feature>
<comment type="similarity">
    <text evidence="19">Belongs to the cytochrome b family.</text>
</comment>
<keyword evidence="15 19" id="KW-0496">Mitochondrion</keyword>
<comment type="subcellular location">
    <subcellularLocation>
        <location evidence="2">Mitochondrion inner membrane</location>
        <topology evidence="2">Multi-pass membrane protein</topology>
    </subcellularLocation>
</comment>
<keyword evidence="10" id="KW-0999">Mitochondrion inner membrane</keyword>
<feature type="transmembrane region" description="Helical" evidence="19">
    <location>
        <begin position="284"/>
        <end position="303"/>
    </location>
</feature>
<dbReference type="SUPFAM" id="SSF81648">
    <property type="entry name" value="a domain/subunit of cytochrome bc1 complex (Ubiquinol-cytochrome c reductase)"/>
    <property type="match status" value="1"/>
</dbReference>
<keyword evidence="9 18" id="KW-0479">Metal-binding</keyword>
<proteinExistence type="inferred from homology"/>
<keyword evidence="5 19" id="KW-0813">Transport</keyword>
<keyword evidence="13 18" id="KW-0408">Iron</keyword>
<keyword evidence="8 19" id="KW-0812">Transmembrane</keyword>
<evidence type="ECO:0000256" key="7">
    <source>
        <dbReference type="ARBA" id="ARBA00022660"/>
    </source>
</evidence>
<evidence type="ECO:0000256" key="3">
    <source>
        <dbReference type="ARBA" id="ARBA00011649"/>
    </source>
</evidence>
<evidence type="ECO:0000256" key="4">
    <source>
        <dbReference type="ARBA" id="ARBA00013531"/>
    </source>
</evidence>
<geneLocation type="mitochondrion" evidence="22"/>
<evidence type="ECO:0000256" key="2">
    <source>
        <dbReference type="ARBA" id="ARBA00004448"/>
    </source>
</evidence>
<feature type="binding site" description="axial binding residue" evidence="18">
    <location>
        <position position="79"/>
    </location>
    <ligand>
        <name>heme b</name>
        <dbReference type="ChEBI" id="CHEBI:60344"/>
        <label>b562</label>
    </ligand>
    <ligandPart>
        <name>Fe</name>
        <dbReference type="ChEBI" id="CHEBI:18248"/>
    </ligandPart>
</feature>
<accession>A0A386B2C8</accession>
<dbReference type="GO" id="GO:0016491">
    <property type="term" value="F:oxidoreductase activity"/>
    <property type="evidence" value="ECO:0007669"/>
    <property type="project" value="UniProtKB-UniRule"/>
</dbReference>
<evidence type="ECO:0000313" key="22">
    <source>
        <dbReference type="EMBL" id="AYC65878.1"/>
    </source>
</evidence>
<dbReference type="InterPro" id="IPR048259">
    <property type="entry name" value="Cytochrome_b_N_euk/bac"/>
</dbReference>
<feature type="transmembrane region" description="Helical" evidence="19">
    <location>
        <begin position="219"/>
        <end position="242"/>
    </location>
</feature>
<dbReference type="PROSITE" id="PS51002">
    <property type="entry name" value="CYTB_NTER"/>
    <property type="match status" value="1"/>
</dbReference>
<dbReference type="InterPro" id="IPR005797">
    <property type="entry name" value="Cyt_b/b6_N"/>
</dbReference>
<feature type="domain" description="Cytochrome b/b6 C-terminal region profile" evidence="21">
    <location>
        <begin position="206"/>
        <end position="363"/>
    </location>
</feature>
<keyword evidence="16 19" id="KW-0472">Membrane</keyword>
<feature type="binding site" description="axial binding residue" evidence="18">
    <location>
        <position position="192"/>
    </location>
    <ligand>
        <name>heme b</name>
        <dbReference type="ChEBI" id="CHEBI:60344"/>
        <label>b566</label>
    </ligand>
    <ligandPart>
        <name>Fe</name>
        <dbReference type="ChEBI" id="CHEBI:18248"/>
    </ligandPart>
</feature>
<comment type="cofactor">
    <cofactor evidence="18">
        <name>heme</name>
        <dbReference type="ChEBI" id="CHEBI:30413"/>
    </cofactor>
    <text evidence="18">Binds 2 heme groups non-covalently.</text>
</comment>
<dbReference type="InterPro" id="IPR048260">
    <property type="entry name" value="Cytochrome_b_C_euk/bac"/>
</dbReference>
<feature type="transmembrane region" description="Helical" evidence="19">
    <location>
        <begin position="106"/>
        <end position="129"/>
    </location>
</feature>
<feature type="binding site" evidence="17">
    <location>
        <position position="197"/>
    </location>
    <ligand>
        <name>a ubiquinone</name>
        <dbReference type="ChEBI" id="CHEBI:16389"/>
    </ligand>
</feature>
<dbReference type="PROSITE" id="PS51003">
    <property type="entry name" value="CYTB_CTER"/>
    <property type="match status" value="1"/>
</dbReference>